<comment type="caution">
    <text evidence="8">The sequence shown here is derived from an EMBL/GenBank/DDBJ whole genome shotgun (WGS) entry which is preliminary data.</text>
</comment>
<dbReference type="PROSITE" id="PS50157">
    <property type="entry name" value="ZINC_FINGER_C2H2_2"/>
    <property type="match status" value="3"/>
</dbReference>
<organism evidence="8 9">
    <name type="scientific">Clarias magur</name>
    <name type="common">Asian catfish</name>
    <name type="synonym">Macropteronotus magur</name>
    <dbReference type="NCBI Taxonomy" id="1594786"/>
    <lineage>
        <taxon>Eukaryota</taxon>
        <taxon>Metazoa</taxon>
        <taxon>Chordata</taxon>
        <taxon>Craniata</taxon>
        <taxon>Vertebrata</taxon>
        <taxon>Euteleostomi</taxon>
        <taxon>Actinopterygii</taxon>
        <taxon>Neopterygii</taxon>
        <taxon>Teleostei</taxon>
        <taxon>Ostariophysi</taxon>
        <taxon>Siluriformes</taxon>
        <taxon>Clariidae</taxon>
        <taxon>Clarias</taxon>
    </lineage>
</organism>
<dbReference type="FunFam" id="3.30.160.60:FF:002104">
    <property type="entry name" value="Si:ch211-266d19.4"/>
    <property type="match status" value="1"/>
</dbReference>
<dbReference type="GO" id="GO:0005694">
    <property type="term" value="C:chromosome"/>
    <property type="evidence" value="ECO:0007669"/>
    <property type="project" value="UniProtKB-ARBA"/>
</dbReference>
<sequence>MLSVLKPPSVYDADRWLSVNPEPNMTQMDLLVTNVAELLATAVHEVLRLMGQAVSEYRDESARIRQENLKLQHTLEELQKRLQLSDAVQQVSSSIAAEEPNYESHPAQAPDCHLDREAAETRWKEETDPYEPSSQEEQSSKVHPRVEPRELHAAIPSPRDFPHNTRRSFSRSRSPSPGITGKPGISHTIKTESPSECCLSEQTENTTADAHLHSVNPAHVTWDPSAPHSHVRTENTVDAAGLSGVPVRRENLHTCHVCSKSFATASSLGAHFVCHSDERPFACERCKFRFSRLADLKKHARIHTGEKPYNCTLCGRRFNRTENLRRHLRKVHYGAQL</sequence>
<feature type="compositionally biased region" description="Basic and acidic residues" evidence="6">
    <location>
        <begin position="112"/>
        <end position="127"/>
    </location>
</feature>
<dbReference type="GO" id="GO:0043565">
    <property type="term" value="F:sequence-specific DNA binding"/>
    <property type="evidence" value="ECO:0007669"/>
    <property type="project" value="UniProtKB-ARBA"/>
</dbReference>
<evidence type="ECO:0000256" key="2">
    <source>
        <dbReference type="ARBA" id="ARBA00022737"/>
    </source>
</evidence>
<dbReference type="Pfam" id="PF13912">
    <property type="entry name" value="zf-C2H2_6"/>
    <property type="match status" value="1"/>
</dbReference>
<evidence type="ECO:0000313" key="8">
    <source>
        <dbReference type="EMBL" id="KAF5894735.1"/>
    </source>
</evidence>
<keyword evidence="9" id="KW-1185">Reference proteome</keyword>
<accession>A0A8J4XCC2</accession>
<keyword evidence="4" id="KW-0862">Zinc</keyword>
<dbReference type="PROSITE" id="PS00028">
    <property type="entry name" value="ZINC_FINGER_C2H2_1"/>
    <property type="match status" value="3"/>
</dbReference>
<dbReference type="SMART" id="SM00355">
    <property type="entry name" value="ZnF_C2H2"/>
    <property type="match status" value="3"/>
</dbReference>
<dbReference type="AlphaFoldDB" id="A0A8J4XCC2"/>
<feature type="domain" description="C2H2-type" evidence="7">
    <location>
        <begin position="253"/>
        <end position="280"/>
    </location>
</feature>
<name>A0A8J4XCC2_CLAMG</name>
<dbReference type="Gene3D" id="3.30.160.60">
    <property type="entry name" value="Classic Zinc Finger"/>
    <property type="match status" value="3"/>
</dbReference>
<feature type="region of interest" description="Disordered" evidence="6">
    <location>
        <begin position="92"/>
        <end position="193"/>
    </location>
</feature>
<evidence type="ECO:0000256" key="6">
    <source>
        <dbReference type="SAM" id="MobiDB-lite"/>
    </source>
</evidence>
<evidence type="ECO:0000256" key="3">
    <source>
        <dbReference type="ARBA" id="ARBA00022771"/>
    </source>
</evidence>
<feature type="domain" description="C2H2-type" evidence="7">
    <location>
        <begin position="309"/>
        <end position="337"/>
    </location>
</feature>
<proteinExistence type="predicted"/>
<dbReference type="FunFam" id="3.30.160.60:FF:001732">
    <property type="entry name" value="Zgc:162936"/>
    <property type="match status" value="1"/>
</dbReference>
<dbReference type="GO" id="GO:0008270">
    <property type="term" value="F:zinc ion binding"/>
    <property type="evidence" value="ECO:0007669"/>
    <property type="project" value="UniProtKB-KW"/>
</dbReference>
<keyword evidence="2" id="KW-0677">Repeat</keyword>
<dbReference type="Proteomes" id="UP000727407">
    <property type="component" value="Unassembled WGS sequence"/>
</dbReference>
<dbReference type="InterPro" id="IPR036236">
    <property type="entry name" value="Znf_C2H2_sf"/>
</dbReference>
<gene>
    <name evidence="8" type="primary">znf771</name>
    <name evidence="8" type="ORF">DAT39_015548</name>
</gene>
<dbReference type="SUPFAM" id="SSF57667">
    <property type="entry name" value="beta-beta-alpha zinc fingers"/>
    <property type="match status" value="2"/>
</dbReference>
<keyword evidence="1" id="KW-0479">Metal-binding</keyword>
<evidence type="ECO:0000256" key="5">
    <source>
        <dbReference type="PROSITE-ProRule" id="PRU00042"/>
    </source>
</evidence>
<evidence type="ECO:0000259" key="7">
    <source>
        <dbReference type="PROSITE" id="PS50157"/>
    </source>
</evidence>
<dbReference type="InterPro" id="IPR013087">
    <property type="entry name" value="Znf_C2H2_type"/>
</dbReference>
<dbReference type="GO" id="GO:0045893">
    <property type="term" value="P:positive regulation of DNA-templated transcription"/>
    <property type="evidence" value="ECO:0007669"/>
    <property type="project" value="UniProtKB-ARBA"/>
</dbReference>
<evidence type="ECO:0000256" key="4">
    <source>
        <dbReference type="ARBA" id="ARBA00022833"/>
    </source>
</evidence>
<dbReference type="Pfam" id="PF00096">
    <property type="entry name" value="zf-C2H2"/>
    <property type="match status" value="2"/>
</dbReference>
<dbReference type="PANTHER" id="PTHR23235">
    <property type="entry name" value="KRUEPPEL-LIKE TRANSCRIPTION FACTOR"/>
    <property type="match status" value="1"/>
</dbReference>
<protein>
    <submittedName>
        <fullName evidence="8">Zinc finger protein</fullName>
    </submittedName>
</protein>
<evidence type="ECO:0000256" key="1">
    <source>
        <dbReference type="ARBA" id="ARBA00022723"/>
    </source>
</evidence>
<dbReference type="EMBL" id="QNUK01000358">
    <property type="protein sequence ID" value="KAF5894735.1"/>
    <property type="molecule type" value="Genomic_DNA"/>
</dbReference>
<dbReference type="OrthoDB" id="9439903at2759"/>
<evidence type="ECO:0000313" key="9">
    <source>
        <dbReference type="Proteomes" id="UP000727407"/>
    </source>
</evidence>
<feature type="compositionally biased region" description="Basic and acidic residues" evidence="6">
    <location>
        <begin position="138"/>
        <end position="152"/>
    </location>
</feature>
<keyword evidence="3 5" id="KW-0863">Zinc-finger</keyword>
<reference evidence="8" key="1">
    <citation type="submission" date="2020-07" db="EMBL/GenBank/DDBJ databases">
        <title>Clarias magur genome sequencing, assembly and annotation.</title>
        <authorList>
            <person name="Kushwaha B."/>
            <person name="Kumar R."/>
            <person name="Das P."/>
            <person name="Joshi C.G."/>
            <person name="Kumar D."/>
            <person name="Nagpure N.S."/>
            <person name="Pandey M."/>
            <person name="Agarwal S."/>
            <person name="Srivastava S."/>
            <person name="Singh M."/>
            <person name="Sahoo L."/>
            <person name="Jayasankar P."/>
            <person name="Meher P.K."/>
            <person name="Koringa P.G."/>
            <person name="Iquebal M.A."/>
            <person name="Das S.P."/>
            <person name="Bit A."/>
            <person name="Patnaik S."/>
            <person name="Patel N."/>
            <person name="Shah T.M."/>
            <person name="Hinsu A."/>
            <person name="Jena J.K."/>
        </authorList>
    </citation>
    <scope>NUCLEOTIDE SEQUENCE</scope>
    <source>
        <strain evidence="8">CIFAMagur01</strain>
        <tissue evidence="8">Testis</tissue>
    </source>
</reference>
<feature type="domain" description="C2H2-type" evidence="7">
    <location>
        <begin position="281"/>
        <end position="308"/>
    </location>
</feature>